<dbReference type="AlphaFoldDB" id="A0A813J4Z4"/>
<evidence type="ECO:0000256" key="1">
    <source>
        <dbReference type="SAM" id="MobiDB-lite"/>
    </source>
</evidence>
<feature type="compositionally biased region" description="Polar residues" evidence="1">
    <location>
        <begin position="22"/>
        <end position="33"/>
    </location>
</feature>
<feature type="compositionally biased region" description="Low complexity" evidence="1">
    <location>
        <begin position="34"/>
        <end position="51"/>
    </location>
</feature>
<protein>
    <submittedName>
        <fullName evidence="2">Uncharacterized protein</fullName>
    </submittedName>
</protein>
<sequence>EFKRIDAELTEINSFHESLQTELSAISKNNNNDQQQQPQQQQPQPQQQQQQTEQGLTSECVETPGSSAEVEAHRGCLPMFQAKRQQVLSADETGSSLRAPRQRM</sequence>
<evidence type="ECO:0000313" key="2">
    <source>
        <dbReference type="EMBL" id="CAE8668444.1"/>
    </source>
</evidence>
<feature type="region of interest" description="Disordered" evidence="1">
    <location>
        <begin position="22"/>
        <end position="67"/>
    </location>
</feature>
<organism evidence="2 3">
    <name type="scientific">Polarella glacialis</name>
    <name type="common">Dinoflagellate</name>
    <dbReference type="NCBI Taxonomy" id="89957"/>
    <lineage>
        <taxon>Eukaryota</taxon>
        <taxon>Sar</taxon>
        <taxon>Alveolata</taxon>
        <taxon>Dinophyceae</taxon>
        <taxon>Suessiales</taxon>
        <taxon>Suessiaceae</taxon>
        <taxon>Polarella</taxon>
    </lineage>
</organism>
<name>A0A813J4Z4_POLGL</name>
<comment type="caution">
    <text evidence="2">The sequence shown here is derived from an EMBL/GenBank/DDBJ whole genome shotgun (WGS) entry which is preliminary data.</text>
</comment>
<accession>A0A813J4Z4</accession>
<dbReference type="EMBL" id="CAJNNW010021778">
    <property type="protein sequence ID" value="CAE8668444.1"/>
    <property type="molecule type" value="Genomic_DNA"/>
</dbReference>
<reference evidence="2" key="1">
    <citation type="submission" date="2021-02" db="EMBL/GenBank/DDBJ databases">
        <authorList>
            <person name="Dougan E. K."/>
            <person name="Rhodes N."/>
            <person name="Thang M."/>
            <person name="Chan C."/>
        </authorList>
    </citation>
    <scope>NUCLEOTIDE SEQUENCE</scope>
</reference>
<dbReference type="Proteomes" id="UP000626109">
    <property type="component" value="Unassembled WGS sequence"/>
</dbReference>
<evidence type="ECO:0000313" key="3">
    <source>
        <dbReference type="Proteomes" id="UP000626109"/>
    </source>
</evidence>
<feature type="non-terminal residue" evidence="2">
    <location>
        <position position="104"/>
    </location>
</feature>
<gene>
    <name evidence="2" type="ORF">PGLA2088_LOCUS16929</name>
</gene>
<proteinExistence type="predicted"/>
<feature type="non-terminal residue" evidence="2">
    <location>
        <position position="1"/>
    </location>
</feature>